<feature type="domain" description="Methyltransferase" evidence="2">
    <location>
        <begin position="50"/>
        <end position="189"/>
    </location>
</feature>
<feature type="region of interest" description="Disordered" evidence="1">
    <location>
        <begin position="1"/>
        <end position="20"/>
    </location>
</feature>
<reference evidence="3" key="2">
    <citation type="submission" date="2022-12" db="EMBL/GenBank/DDBJ databases">
        <title>Species Delineation and Comparative Genomics within the Campylobacter ureolyticus Complex.</title>
        <authorList>
            <person name="Maki J."/>
            <person name="Howard M."/>
            <person name="Connelly S."/>
            <person name="Hardy D.J."/>
            <person name="Cameron A."/>
        </authorList>
    </citation>
    <scope>NUCLEOTIDE SEQUENCE</scope>
    <source>
        <strain evidence="3">URMC_787</strain>
    </source>
</reference>
<dbReference type="Pfam" id="PF13847">
    <property type="entry name" value="Methyltransf_31"/>
    <property type="match status" value="1"/>
</dbReference>
<evidence type="ECO:0000259" key="2">
    <source>
        <dbReference type="Pfam" id="PF13847"/>
    </source>
</evidence>
<keyword evidence="4" id="KW-0489">Methyltransferase</keyword>
<comment type="caution">
    <text evidence="4">The sequence shown here is derived from an EMBL/GenBank/DDBJ whole genome shotgun (WGS) entry which is preliminary data.</text>
</comment>
<dbReference type="EMBL" id="JAPXGO010000001">
    <property type="protein sequence ID" value="MCZ6158893.1"/>
    <property type="molecule type" value="Genomic_DNA"/>
</dbReference>
<evidence type="ECO:0000256" key="1">
    <source>
        <dbReference type="SAM" id="MobiDB-lite"/>
    </source>
</evidence>
<proteinExistence type="predicted"/>
<dbReference type="InterPro" id="IPR050447">
    <property type="entry name" value="Erg6_SMT_methyltransf"/>
</dbReference>
<evidence type="ECO:0000313" key="3">
    <source>
        <dbReference type="EMBL" id="MCZ6158893.1"/>
    </source>
</evidence>
<keyword evidence="4" id="KW-0808">Transferase</keyword>
<name>A0A2I1N921_9BACT</name>
<dbReference type="Proteomes" id="UP000234639">
    <property type="component" value="Unassembled WGS sequence"/>
</dbReference>
<dbReference type="PANTHER" id="PTHR44068:SF11">
    <property type="entry name" value="GERANYL DIPHOSPHATE 2-C-METHYLTRANSFERASE"/>
    <property type="match status" value="1"/>
</dbReference>
<feature type="compositionally biased region" description="Polar residues" evidence="1">
    <location>
        <begin position="1"/>
        <end position="14"/>
    </location>
</feature>
<dbReference type="GO" id="GO:0008168">
    <property type="term" value="F:methyltransferase activity"/>
    <property type="evidence" value="ECO:0007669"/>
    <property type="project" value="UniProtKB-KW"/>
</dbReference>
<dbReference type="Proteomes" id="UP001075225">
    <property type="component" value="Unassembled WGS sequence"/>
</dbReference>
<dbReference type="AlphaFoldDB" id="A0A2I1N921"/>
<dbReference type="InterPro" id="IPR025714">
    <property type="entry name" value="Methyltranfer_dom"/>
</dbReference>
<dbReference type="PANTHER" id="PTHR44068">
    <property type="entry name" value="ZGC:194242"/>
    <property type="match status" value="1"/>
</dbReference>
<dbReference type="Gene3D" id="3.40.50.150">
    <property type="entry name" value="Vaccinia Virus protein VP39"/>
    <property type="match status" value="1"/>
</dbReference>
<dbReference type="GO" id="GO:0032259">
    <property type="term" value="P:methylation"/>
    <property type="evidence" value="ECO:0007669"/>
    <property type="project" value="UniProtKB-KW"/>
</dbReference>
<organism evidence="4 5">
    <name type="scientific">Campylobacter ureolyticus</name>
    <dbReference type="NCBI Taxonomy" id="827"/>
    <lineage>
        <taxon>Bacteria</taxon>
        <taxon>Pseudomonadati</taxon>
        <taxon>Campylobacterota</taxon>
        <taxon>Epsilonproteobacteria</taxon>
        <taxon>Campylobacterales</taxon>
        <taxon>Campylobacteraceae</taxon>
        <taxon>Campylobacter</taxon>
    </lineage>
</organism>
<dbReference type="RefSeq" id="WP_101637575.1">
    <property type="nucleotide sequence ID" value="NZ_JAPXGO010000001.1"/>
</dbReference>
<dbReference type="InterPro" id="IPR029063">
    <property type="entry name" value="SAM-dependent_MTases_sf"/>
</dbReference>
<dbReference type="SUPFAM" id="SSF53335">
    <property type="entry name" value="S-adenosyl-L-methionine-dependent methyltransferases"/>
    <property type="match status" value="1"/>
</dbReference>
<accession>A0A2I1N921</accession>
<reference evidence="4 5" key="1">
    <citation type="submission" date="2017-12" db="EMBL/GenBank/DDBJ databases">
        <title>Phylogenetic diversity of female urinary microbiome.</title>
        <authorList>
            <person name="Thomas-White K."/>
            <person name="Wolfe A.J."/>
        </authorList>
    </citation>
    <scope>NUCLEOTIDE SEQUENCE [LARGE SCALE GENOMIC DNA]</scope>
    <source>
        <strain evidence="4 5">UMB0112</strain>
    </source>
</reference>
<dbReference type="CDD" id="cd02440">
    <property type="entry name" value="AdoMet_MTases"/>
    <property type="match status" value="1"/>
</dbReference>
<protein>
    <submittedName>
        <fullName evidence="4">Class I SAM-dependent methyltransferase</fullName>
    </submittedName>
</protein>
<dbReference type="EMBL" id="PKHU01000006">
    <property type="protein sequence ID" value="PKZ28883.1"/>
    <property type="molecule type" value="Genomic_DNA"/>
</dbReference>
<gene>
    <name evidence="4" type="ORF">CYJ41_07215</name>
    <name evidence="3" type="ORF">O6B32_00125</name>
</gene>
<evidence type="ECO:0000313" key="4">
    <source>
        <dbReference type="EMBL" id="PKZ28883.1"/>
    </source>
</evidence>
<evidence type="ECO:0000313" key="5">
    <source>
        <dbReference type="Proteomes" id="UP000234639"/>
    </source>
</evidence>
<sequence length="215" mass="24544">MQNLNDEISQNRSQVKFPDGDEGIKTLKRMNEAHNEGALWAISKINLDENKQLNILDIGCGGGQNLLNLSIKFKNSTLFGIDYSPTSINLSAEICKNLVVNKRLCLDISDVHKMSFSDSKFDLVTAFETLYFWENLDIAFKEIKRVLKKDGKFMIFLEGTTKQTLEKWENLGEGIKLKNKLNPTKVKEILNKNGFLNVEIYQKDKSEKTCFIAKV</sequence>